<dbReference type="Proteomes" id="UP000007056">
    <property type="component" value="Chromosome"/>
</dbReference>
<organism evidence="1 2">
    <name type="scientific">Rickettsia canadensis (strain McKiel)</name>
    <dbReference type="NCBI Taxonomy" id="293613"/>
    <lineage>
        <taxon>Bacteria</taxon>
        <taxon>Pseudomonadati</taxon>
        <taxon>Pseudomonadota</taxon>
        <taxon>Alphaproteobacteria</taxon>
        <taxon>Rickettsiales</taxon>
        <taxon>Rickettsiaceae</taxon>
        <taxon>Rickettsieae</taxon>
        <taxon>Rickettsia</taxon>
        <taxon>belli group</taxon>
    </lineage>
</organism>
<evidence type="ECO:0000313" key="1">
    <source>
        <dbReference type="EMBL" id="ABV73592.1"/>
    </source>
</evidence>
<gene>
    <name evidence="1" type="ordered locus">A1E_03285</name>
</gene>
<protein>
    <submittedName>
        <fullName evidence="1">Uncharacterized protein</fullName>
    </submittedName>
</protein>
<reference evidence="2" key="1">
    <citation type="submission" date="2007-09" db="EMBL/GenBank/DDBJ databases">
        <title>Complete genome sequence of Rickettsia canadensis.</title>
        <authorList>
            <person name="Madan A."/>
            <person name="Fahey J."/>
            <person name="Helton E."/>
            <person name="Ketteman M."/>
            <person name="Madan A."/>
            <person name="Rodrigues S."/>
            <person name="Sanchez A."/>
            <person name="Whiting M."/>
            <person name="Dasch G."/>
            <person name="Eremeeva M."/>
        </authorList>
    </citation>
    <scope>NUCLEOTIDE SEQUENCE [LARGE SCALE GENOMIC DNA]</scope>
    <source>
        <strain evidence="2">McKiel</strain>
    </source>
</reference>
<dbReference type="AlphaFoldDB" id="A8EZ09"/>
<name>A8EZ09_RICCK</name>
<evidence type="ECO:0000313" key="2">
    <source>
        <dbReference type="Proteomes" id="UP000007056"/>
    </source>
</evidence>
<dbReference type="EMBL" id="CP000409">
    <property type="protein sequence ID" value="ABV73592.1"/>
    <property type="molecule type" value="Genomic_DNA"/>
</dbReference>
<dbReference type="HOGENOM" id="CLU_2809686_0_0_5"/>
<accession>A8EZ09</accession>
<dbReference type="KEGG" id="rcm:A1E_03285"/>
<proteinExistence type="predicted"/>
<dbReference type="STRING" id="293613.A1E_03285"/>
<dbReference type="eggNOG" id="COG5464">
    <property type="taxonomic scope" value="Bacteria"/>
</dbReference>
<sequence>MAYFFKHANESTLEKMEHLIGHDFIIKKAFYVLDQAHWSEEDFNTYEKIIKTEMANLAVEIAENYRC</sequence>